<dbReference type="Pfam" id="PF13245">
    <property type="entry name" value="AAA_19"/>
    <property type="match status" value="1"/>
</dbReference>
<evidence type="ECO:0000259" key="7">
    <source>
        <dbReference type="PROSITE" id="PS51198"/>
    </source>
</evidence>
<feature type="domain" description="UvrD-like helicase ATP-binding" evidence="7">
    <location>
        <begin position="1"/>
        <end position="239"/>
    </location>
</feature>
<evidence type="ECO:0000313" key="9">
    <source>
        <dbReference type="Proteomes" id="UP001139344"/>
    </source>
</evidence>
<dbReference type="InterPro" id="IPR000212">
    <property type="entry name" value="DNA_helicase_UvrD/REP"/>
</dbReference>
<accession>A0A9X2A4B4</accession>
<keyword evidence="1 6" id="KW-0547">Nucleotide-binding</keyword>
<comment type="caution">
    <text evidence="8">The sequence shown here is derived from an EMBL/GenBank/DDBJ whole genome shotgun (WGS) entry which is preliminary data.</text>
</comment>
<evidence type="ECO:0000256" key="3">
    <source>
        <dbReference type="ARBA" id="ARBA00022806"/>
    </source>
</evidence>
<proteinExistence type="predicted"/>
<evidence type="ECO:0000256" key="4">
    <source>
        <dbReference type="ARBA" id="ARBA00022840"/>
    </source>
</evidence>
<keyword evidence="9" id="KW-1185">Reference proteome</keyword>
<organism evidence="8 9">
    <name type="scientific">Christiangramia crocea</name>
    <dbReference type="NCBI Taxonomy" id="2904124"/>
    <lineage>
        <taxon>Bacteria</taxon>
        <taxon>Pseudomonadati</taxon>
        <taxon>Bacteroidota</taxon>
        <taxon>Flavobacteriia</taxon>
        <taxon>Flavobacteriales</taxon>
        <taxon>Flavobacteriaceae</taxon>
        <taxon>Christiangramia</taxon>
    </lineage>
</organism>
<dbReference type="GO" id="GO:0005829">
    <property type="term" value="C:cytosol"/>
    <property type="evidence" value="ECO:0007669"/>
    <property type="project" value="TreeGrafter"/>
</dbReference>
<sequence length="509" mass="58661">MLKKPKLVIAGPGAGKTFGMVNEIIHSLSKLSPARYMIVITYTNSATNNIKDRLAKRIQIPPNLFIGTMHSFLNKFIVIPFSSFHNNEIKGEKLFIQCQTDDIFEKLKKESGKTYDFKVANFIKKKIRISMQKNGYITYDQTVTLAKECFENKRIKRIISNRIQYLFVDEFQDTSNNIFYIIDSIRKEKMTQIYCVGDPEQYIQSFASTIKNFSNIPILKSSKSKSYELSVNNSNYRTTESITTFLNNFNGRNFGSVTFKQNCINKSESVPVKFLNEFENVSNLVPPFFSECDKLNIGNNDRCILAKKNDIVRRVISALDDNYIPPLKSNNLNPIKEIMATLLSSLNLNQSEYLKKYNSSIFDLRKICIQILKRIKDGTIYNENTFFNYVRTEFELDIKTTVPVKIQNLRINNSTISKKDAVVVSNIHNYKGLESEAVLAIAKTEEELLLWIETDQKIRDSKRNIETTDYPRLGYVAFSRARKLLCISCLEKISNETEKKLNALDVQII</sequence>
<dbReference type="EMBL" id="JAJSON010000008">
    <property type="protein sequence ID" value="MCG9970514.1"/>
    <property type="molecule type" value="Genomic_DNA"/>
</dbReference>
<dbReference type="RefSeq" id="WP_240095896.1">
    <property type="nucleotide sequence ID" value="NZ_JAJSON010000008.1"/>
</dbReference>
<gene>
    <name evidence="8" type="ORF">LU635_02605</name>
</gene>
<evidence type="ECO:0000256" key="6">
    <source>
        <dbReference type="PROSITE-ProRule" id="PRU00560"/>
    </source>
</evidence>
<dbReference type="GO" id="GO:0033202">
    <property type="term" value="C:DNA helicase complex"/>
    <property type="evidence" value="ECO:0007669"/>
    <property type="project" value="TreeGrafter"/>
</dbReference>
<dbReference type="GO" id="GO:0016787">
    <property type="term" value="F:hydrolase activity"/>
    <property type="evidence" value="ECO:0007669"/>
    <property type="project" value="UniProtKB-UniRule"/>
</dbReference>
<evidence type="ECO:0000313" key="8">
    <source>
        <dbReference type="EMBL" id="MCG9970514.1"/>
    </source>
</evidence>
<keyword evidence="2 6" id="KW-0378">Hydrolase</keyword>
<evidence type="ECO:0000256" key="1">
    <source>
        <dbReference type="ARBA" id="ARBA00022741"/>
    </source>
</evidence>
<name>A0A9X2A4B4_9FLAO</name>
<dbReference type="Proteomes" id="UP001139344">
    <property type="component" value="Unassembled WGS sequence"/>
</dbReference>
<dbReference type="GO" id="GO:0005524">
    <property type="term" value="F:ATP binding"/>
    <property type="evidence" value="ECO:0007669"/>
    <property type="project" value="UniProtKB-UniRule"/>
</dbReference>
<dbReference type="GO" id="GO:0003677">
    <property type="term" value="F:DNA binding"/>
    <property type="evidence" value="ECO:0007669"/>
    <property type="project" value="InterPro"/>
</dbReference>
<keyword evidence="4 6" id="KW-0067">ATP-binding</keyword>
<evidence type="ECO:0000256" key="2">
    <source>
        <dbReference type="ARBA" id="ARBA00022801"/>
    </source>
</evidence>
<dbReference type="PANTHER" id="PTHR11070:SF2">
    <property type="entry name" value="ATP-DEPENDENT DNA HELICASE SRS2"/>
    <property type="match status" value="1"/>
</dbReference>
<dbReference type="PANTHER" id="PTHR11070">
    <property type="entry name" value="UVRD / RECB / PCRA DNA HELICASE FAMILY MEMBER"/>
    <property type="match status" value="1"/>
</dbReference>
<keyword evidence="3 6" id="KW-0347">Helicase</keyword>
<reference evidence="8" key="1">
    <citation type="submission" date="2021-12" db="EMBL/GenBank/DDBJ databases">
        <title>Description of Gramella crocea sp. nov., a new bacterium isolated from activated sludge.</title>
        <authorList>
            <person name="Zhang X."/>
        </authorList>
    </citation>
    <scope>NUCLEOTIDE SEQUENCE</scope>
    <source>
        <strain evidence="8">YB25</strain>
    </source>
</reference>
<dbReference type="InterPro" id="IPR014016">
    <property type="entry name" value="UvrD-like_ATP-bd"/>
</dbReference>
<feature type="binding site" evidence="6">
    <location>
        <begin position="10"/>
        <end position="17"/>
    </location>
    <ligand>
        <name>ATP</name>
        <dbReference type="ChEBI" id="CHEBI:30616"/>
    </ligand>
</feature>
<dbReference type="GO" id="GO:0043138">
    <property type="term" value="F:3'-5' DNA helicase activity"/>
    <property type="evidence" value="ECO:0007669"/>
    <property type="project" value="TreeGrafter"/>
</dbReference>
<dbReference type="InterPro" id="IPR027417">
    <property type="entry name" value="P-loop_NTPase"/>
</dbReference>
<dbReference type="SUPFAM" id="SSF52540">
    <property type="entry name" value="P-loop containing nucleoside triphosphate hydrolases"/>
    <property type="match status" value="1"/>
</dbReference>
<dbReference type="PROSITE" id="PS51198">
    <property type="entry name" value="UVRD_HELICASE_ATP_BIND"/>
    <property type="match status" value="1"/>
</dbReference>
<evidence type="ECO:0000256" key="5">
    <source>
        <dbReference type="ARBA" id="ARBA00034923"/>
    </source>
</evidence>
<dbReference type="Gene3D" id="3.40.50.300">
    <property type="entry name" value="P-loop containing nucleotide triphosphate hydrolases"/>
    <property type="match status" value="2"/>
</dbReference>
<protein>
    <recommendedName>
        <fullName evidence="5">DNA 3'-5' helicase II</fullName>
    </recommendedName>
</protein>
<dbReference type="AlphaFoldDB" id="A0A9X2A4B4"/>
<dbReference type="GO" id="GO:0000725">
    <property type="term" value="P:recombinational repair"/>
    <property type="evidence" value="ECO:0007669"/>
    <property type="project" value="TreeGrafter"/>
</dbReference>